<dbReference type="PROSITE" id="PS00211">
    <property type="entry name" value="ABC_TRANSPORTER_1"/>
    <property type="match status" value="1"/>
</dbReference>
<keyword evidence="2" id="KW-0813">Transport</keyword>
<evidence type="ECO:0000256" key="1">
    <source>
        <dbReference type="ARBA" id="ARBA00005417"/>
    </source>
</evidence>
<dbReference type="InterPro" id="IPR050095">
    <property type="entry name" value="ECF_ABC_transporter_ATP-bd"/>
</dbReference>
<name>A0A2R8CBR2_9RHOB</name>
<dbReference type="PROSITE" id="PS50893">
    <property type="entry name" value="ABC_TRANSPORTER_2"/>
    <property type="match status" value="1"/>
</dbReference>
<keyword evidence="6" id="KW-0378">Hydrolase</keyword>
<dbReference type="Proteomes" id="UP000244898">
    <property type="component" value="Unassembled WGS sequence"/>
</dbReference>
<dbReference type="EC" id="3.6.3.-" evidence="6"/>
<dbReference type="CDD" id="cd03225">
    <property type="entry name" value="ABC_cobalt_CbiO_domain1"/>
    <property type="match status" value="1"/>
</dbReference>
<evidence type="ECO:0000256" key="4">
    <source>
        <dbReference type="ARBA" id="ARBA00022840"/>
    </source>
</evidence>
<comment type="similarity">
    <text evidence="1">Belongs to the ABC transporter superfamily.</text>
</comment>
<evidence type="ECO:0000259" key="5">
    <source>
        <dbReference type="PROSITE" id="PS50893"/>
    </source>
</evidence>
<feature type="domain" description="ABC transporter" evidence="5">
    <location>
        <begin position="4"/>
        <end position="216"/>
    </location>
</feature>
<keyword evidence="3" id="KW-0547">Nucleotide-binding</keyword>
<dbReference type="AlphaFoldDB" id="A0A2R8CBR2"/>
<keyword evidence="4 6" id="KW-0067">ATP-binding</keyword>
<dbReference type="InterPro" id="IPR027417">
    <property type="entry name" value="P-loop_NTPase"/>
</dbReference>
<dbReference type="InterPro" id="IPR017871">
    <property type="entry name" value="ABC_transporter-like_CS"/>
</dbReference>
<evidence type="ECO:0000313" key="7">
    <source>
        <dbReference type="Proteomes" id="UP000244898"/>
    </source>
</evidence>
<dbReference type="Pfam" id="PF00005">
    <property type="entry name" value="ABC_tran"/>
    <property type="match status" value="1"/>
</dbReference>
<dbReference type="OrthoDB" id="9782163at2"/>
<dbReference type="Gene3D" id="3.40.50.300">
    <property type="entry name" value="P-loop containing nucleotide triphosphate hydrolases"/>
    <property type="match status" value="1"/>
</dbReference>
<dbReference type="RefSeq" id="WP_108789681.1">
    <property type="nucleotide sequence ID" value="NZ_ONZG01000009.1"/>
</dbReference>
<dbReference type="InterPro" id="IPR003593">
    <property type="entry name" value="AAA+_ATPase"/>
</dbReference>
<organism evidence="6 7">
    <name type="scientific">Falsiruegeria mediterranea M17</name>
    <dbReference type="NCBI Taxonomy" id="1200281"/>
    <lineage>
        <taxon>Bacteria</taxon>
        <taxon>Pseudomonadati</taxon>
        <taxon>Pseudomonadota</taxon>
        <taxon>Alphaproteobacteria</taxon>
        <taxon>Rhodobacterales</taxon>
        <taxon>Roseobacteraceae</taxon>
        <taxon>Falsiruegeria</taxon>
    </lineage>
</organism>
<dbReference type="GO" id="GO:0005524">
    <property type="term" value="F:ATP binding"/>
    <property type="evidence" value="ECO:0007669"/>
    <property type="project" value="UniProtKB-KW"/>
</dbReference>
<accession>A0A2R8CBR2</accession>
<dbReference type="PANTHER" id="PTHR43553">
    <property type="entry name" value="HEAVY METAL TRANSPORTER"/>
    <property type="match status" value="1"/>
</dbReference>
<reference evidence="7" key="1">
    <citation type="submission" date="2018-03" db="EMBL/GenBank/DDBJ databases">
        <authorList>
            <person name="Rodrigo-Torres L."/>
            <person name="Arahal R. D."/>
            <person name="Lucena T."/>
        </authorList>
    </citation>
    <scope>NUCLEOTIDE SEQUENCE [LARGE SCALE GENOMIC DNA]</scope>
    <source>
        <strain evidence="7">CECT 7615</strain>
    </source>
</reference>
<proteinExistence type="inferred from homology"/>
<keyword evidence="7" id="KW-1185">Reference proteome</keyword>
<dbReference type="InterPro" id="IPR003439">
    <property type="entry name" value="ABC_transporter-like_ATP-bd"/>
</dbReference>
<dbReference type="GO" id="GO:0042626">
    <property type="term" value="F:ATPase-coupled transmembrane transporter activity"/>
    <property type="evidence" value="ECO:0007669"/>
    <property type="project" value="TreeGrafter"/>
</dbReference>
<gene>
    <name evidence="6" type="primary">cbiO</name>
    <name evidence="6" type="ORF">TRM7615_03417</name>
</gene>
<sequence>MTLLKLEQICFSYPGQAPVLDGASFKLEPGQRLSIAGPNGSGKSTLFRIALGLQMPTSGRVIALGQDRRVEADFHDVRRQIGLVFQDPDDQLFCPTVAEDIAFGPLNLGRSKTEALAIVDQVLTDLNLMHLRDRITHKLSGGEKRLVTLATVLAMEPKALLLDEPTNALDTKNEARLLEILQNLPQAILLVSHAPAFRQALAPDTLELRDGRLIAS</sequence>
<evidence type="ECO:0000313" key="6">
    <source>
        <dbReference type="EMBL" id="SPJ29894.1"/>
    </source>
</evidence>
<dbReference type="GO" id="GO:0043190">
    <property type="term" value="C:ATP-binding cassette (ABC) transporter complex"/>
    <property type="evidence" value="ECO:0007669"/>
    <property type="project" value="TreeGrafter"/>
</dbReference>
<evidence type="ECO:0000256" key="3">
    <source>
        <dbReference type="ARBA" id="ARBA00022741"/>
    </source>
</evidence>
<dbReference type="EMBL" id="ONZG01000009">
    <property type="protein sequence ID" value="SPJ29894.1"/>
    <property type="molecule type" value="Genomic_DNA"/>
</dbReference>
<evidence type="ECO:0000256" key="2">
    <source>
        <dbReference type="ARBA" id="ARBA00022448"/>
    </source>
</evidence>
<dbReference type="GO" id="GO:0016887">
    <property type="term" value="F:ATP hydrolysis activity"/>
    <property type="evidence" value="ECO:0007669"/>
    <property type="project" value="InterPro"/>
</dbReference>
<protein>
    <submittedName>
        <fullName evidence="6">Cobalt import ATP-binding protein CbiO</fullName>
        <ecNumber evidence="6">3.6.3.-</ecNumber>
    </submittedName>
</protein>
<dbReference type="SMART" id="SM00382">
    <property type="entry name" value="AAA"/>
    <property type="match status" value="1"/>
</dbReference>
<dbReference type="InterPro" id="IPR015856">
    <property type="entry name" value="ABC_transpr_CbiO/EcfA_su"/>
</dbReference>
<dbReference type="SUPFAM" id="SSF52540">
    <property type="entry name" value="P-loop containing nucleoside triphosphate hydrolases"/>
    <property type="match status" value="1"/>
</dbReference>
<dbReference type="PANTHER" id="PTHR43553:SF24">
    <property type="entry name" value="ENERGY-COUPLING FACTOR TRANSPORTER ATP-BINDING PROTEIN ECFA1"/>
    <property type="match status" value="1"/>
</dbReference>